<evidence type="ECO:0000256" key="11">
    <source>
        <dbReference type="ARBA" id="ARBA00038408"/>
    </source>
</evidence>
<dbReference type="InterPro" id="IPR052029">
    <property type="entry name" value="PpiD_chaperone"/>
</dbReference>
<keyword evidence="5 14" id="KW-0812">Transmembrane</keyword>
<dbReference type="SUPFAM" id="SSF109998">
    <property type="entry name" value="Triger factor/SurA peptide-binding domain-like"/>
    <property type="match status" value="1"/>
</dbReference>
<keyword evidence="6 14" id="KW-1133">Transmembrane helix</keyword>
<evidence type="ECO:0000256" key="8">
    <source>
        <dbReference type="ARBA" id="ARBA00023186"/>
    </source>
</evidence>
<evidence type="ECO:0000256" key="4">
    <source>
        <dbReference type="ARBA" id="ARBA00022519"/>
    </source>
</evidence>
<dbReference type="Proteomes" id="UP001151234">
    <property type="component" value="Unassembled WGS sequence"/>
</dbReference>
<evidence type="ECO:0000256" key="6">
    <source>
        <dbReference type="ARBA" id="ARBA00022989"/>
    </source>
</evidence>
<protein>
    <recommendedName>
        <fullName evidence="2">Parvulin-like PPIase</fullName>
    </recommendedName>
    <alternativeName>
        <fullName evidence="9">Peptidyl-prolyl cis-trans isomerase plp</fullName>
    </alternativeName>
    <alternativeName>
        <fullName evidence="12">Periplasmic chaperone PpiD</fullName>
    </alternativeName>
    <alternativeName>
        <fullName evidence="13">Periplasmic folding chaperone</fullName>
    </alternativeName>
    <alternativeName>
        <fullName evidence="10">Rotamase plp</fullName>
    </alternativeName>
</protein>
<organism evidence="16 17">
    <name type="scientific">Hoeflea prorocentri</name>
    <dbReference type="NCBI Taxonomy" id="1922333"/>
    <lineage>
        <taxon>Bacteria</taxon>
        <taxon>Pseudomonadati</taxon>
        <taxon>Pseudomonadota</taxon>
        <taxon>Alphaproteobacteria</taxon>
        <taxon>Hyphomicrobiales</taxon>
        <taxon>Rhizobiaceae</taxon>
        <taxon>Hoeflea</taxon>
    </lineage>
</organism>
<evidence type="ECO:0000256" key="14">
    <source>
        <dbReference type="SAM" id="Phobius"/>
    </source>
</evidence>
<evidence type="ECO:0000313" key="16">
    <source>
        <dbReference type="EMBL" id="MDA5398512.1"/>
    </source>
</evidence>
<sequence>MLDSLRNSAKSWVVKAFLMILVLSFGVWGISGTVFQGTGGSVVTVGETRVTPLDFRLAYDRQLAALSRQFGTRLTTEQARSMGLENQILVQVAMNAALDEQSRRMNLGLSKDRLANLIAEDPAFQGIDGRFDRTTFAALLRNVGMTEEDYIVSQENAAIRSQIVEAISDGYEAPSTLLRAISQYDNETRTIDYILLNSDAVDAIAEPTQEQIQNYFEENKAAYRAPEYRKIAYVTLRATDIADPTTISDDTVRSDYQTYIDRFRTPETRTIQQLSFPDGDAAKAAADAIAAGGSFEEIVQEQGTTSGDITLGTFERDTVPDQSIAEAAFSISEEGGTSGVVEGAFGPVIIRVTKITPEATRSFDDVKEDIRNDLALGEAEAILFDVHNAYEDLRAGGDTMQEAARKQRLTPVVVDAVDRSARTPDGTVLRDLPESRDLLAQAFDTEIGVEVAPLNLGTDGYLWFEVQDVMPARDRSLDEVRDRVIEDWKREQTGLALGELATQLQKRVEDGEEITAVAADRGLVTNTKYEFKRSDEDAVLGPVAVAAAFGGPDGLVAVADDAGGASKILLKVSSVTKPTAGSAQLADQLTEAVSARMGDDMLTQAIAQMQSEFGVSYNPAAAELALSPGH</sequence>
<evidence type="ECO:0000256" key="10">
    <source>
        <dbReference type="ARBA" id="ARBA00031484"/>
    </source>
</evidence>
<evidence type="ECO:0000256" key="5">
    <source>
        <dbReference type="ARBA" id="ARBA00022692"/>
    </source>
</evidence>
<comment type="similarity">
    <text evidence="11">Belongs to the PpiD chaperone family.</text>
</comment>
<keyword evidence="8" id="KW-0143">Chaperone</keyword>
<dbReference type="PANTHER" id="PTHR47529:SF1">
    <property type="entry name" value="PERIPLASMIC CHAPERONE PPID"/>
    <property type="match status" value="1"/>
</dbReference>
<name>A0A9X3ZGF4_9HYPH</name>
<keyword evidence="7 14" id="KW-0472">Membrane</keyword>
<accession>A0A9X3ZGF4</accession>
<dbReference type="Gene3D" id="3.10.50.40">
    <property type="match status" value="1"/>
</dbReference>
<dbReference type="Pfam" id="PF13145">
    <property type="entry name" value="Rotamase_2"/>
    <property type="match status" value="1"/>
</dbReference>
<evidence type="ECO:0000313" key="17">
    <source>
        <dbReference type="Proteomes" id="UP001151234"/>
    </source>
</evidence>
<keyword evidence="17" id="KW-1185">Reference proteome</keyword>
<dbReference type="AlphaFoldDB" id="A0A9X3ZGF4"/>
<reference evidence="16" key="1">
    <citation type="submission" date="2022-11" db="EMBL/GenBank/DDBJ databases">
        <title>Draft genome sequence of Hoeflea poritis E7-10 and Hoeflea prorocentri PM5-8, separated from scleractinian coral Porites lutea and marine dinoflagellate.</title>
        <authorList>
            <person name="Zhang G."/>
            <person name="Wei Q."/>
            <person name="Cai L."/>
        </authorList>
    </citation>
    <scope>NUCLEOTIDE SEQUENCE</scope>
    <source>
        <strain evidence="16">PM5-8</strain>
    </source>
</reference>
<feature type="transmembrane region" description="Helical" evidence="14">
    <location>
        <begin position="12"/>
        <end position="31"/>
    </location>
</feature>
<evidence type="ECO:0000256" key="7">
    <source>
        <dbReference type="ARBA" id="ARBA00023136"/>
    </source>
</evidence>
<comment type="subcellular location">
    <subcellularLocation>
        <location evidence="1">Cell inner membrane</location>
        <topology evidence="1">Single-pass type II membrane protein</topology>
        <orientation evidence="1">Periplasmic side</orientation>
    </subcellularLocation>
</comment>
<evidence type="ECO:0000256" key="12">
    <source>
        <dbReference type="ARBA" id="ARBA00040743"/>
    </source>
</evidence>
<evidence type="ECO:0000256" key="3">
    <source>
        <dbReference type="ARBA" id="ARBA00022475"/>
    </source>
</evidence>
<evidence type="ECO:0000256" key="13">
    <source>
        <dbReference type="ARBA" id="ARBA00042775"/>
    </source>
</evidence>
<evidence type="ECO:0000256" key="1">
    <source>
        <dbReference type="ARBA" id="ARBA00004382"/>
    </source>
</evidence>
<dbReference type="EMBL" id="JAPJZI010000001">
    <property type="protein sequence ID" value="MDA5398512.1"/>
    <property type="molecule type" value="Genomic_DNA"/>
</dbReference>
<dbReference type="PANTHER" id="PTHR47529">
    <property type="entry name" value="PEPTIDYL-PROLYL CIS-TRANS ISOMERASE D"/>
    <property type="match status" value="1"/>
</dbReference>
<evidence type="ECO:0000259" key="15">
    <source>
        <dbReference type="Pfam" id="PF13145"/>
    </source>
</evidence>
<dbReference type="InterPro" id="IPR000297">
    <property type="entry name" value="PPIase_PpiC"/>
</dbReference>
<dbReference type="SUPFAM" id="SSF54534">
    <property type="entry name" value="FKBP-like"/>
    <property type="match status" value="1"/>
</dbReference>
<gene>
    <name evidence="16" type="ORF">OQ273_08015</name>
</gene>
<dbReference type="InterPro" id="IPR027304">
    <property type="entry name" value="Trigger_fact/SurA_dom_sf"/>
</dbReference>
<keyword evidence="3" id="KW-1003">Cell membrane</keyword>
<dbReference type="RefSeq" id="WP_267989926.1">
    <property type="nucleotide sequence ID" value="NZ_JAPJZI010000001.1"/>
</dbReference>
<dbReference type="GO" id="GO:0005886">
    <property type="term" value="C:plasma membrane"/>
    <property type="evidence" value="ECO:0007669"/>
    <property type="project" value="UniProtKB-SubCell"/>
</dbReference>
<comment type="caution">
    <text evidence="16">The sequence shown here is derived from an EMBL/GenBank/DDBJ whole genome shotgun (WGS) entry which is preliminary data.</text>
</comment>
<keyword evidence="4" id="KW-0997">Cell inner membrane</keyword>
<feature type="domain" description="PpiC" evidence="15">
    <location>
        <begin position="247"/>
        <end position="368"/>
    </location>
</feature>
<proteinExistence type="inferred from homology"/>
<dbReference type="Pfam" id="PF13624">
    <property type="entry name" value="SurA_N_3"/>
    <property type="match status" value="1"/>
</dbReference>
<dbReference type="GO" id="GO:0003755">
    <property type="term" value="F:peptidyl-prolyl cis-trans isomerase activity"/>
    <property type="evidence" value="ECO:0007669"/>
    <property type="project" value="InterPro"/>
</dbReference>
<evidence type="ECO:0000256" key="9">
    <source>
        <dbReference type="ARBA" id="ARBA00030642"/>
    </source>
</evidence>
<dbReference type="InterPro" id="IPR046357">
    <property type="entry name" value="PPIase_dom_sf"/>
</dbReference>
<evidence type="ECO:0000256" key="2">
    <source>
        <dbReference type="ARBA" id="ARBA00018370"/>
    </source>
</evidence>